<dbReference type="Pfam" id="PF00009">
    <property type="entry name" value="GTP_EFTU"/>
    <property type="match status" value="1"/>
</dbReference>
<evidence type="ECO:0000256" key="10">
    <source>
        <dbReference type="ARBA" id="ARBA00022801"/>
    </source>
</evidence>
<keyword evidence="17" id="KW-1185">Reference proteome</keyword>
<dbReference type="FunFam" id="2.40.30.10:FF:000113">
    <property type="entry name" value="Translation initiation factor IF-2, putative"/>
    <property type="match status" value="1"/>
</dbReference>
<dbReference type="Pfam" id="PF11987">
    <property type="entry name" value="IF-2"/>
    <property type="match status" value="1"/>
</dbReference>
<dbReference type="VEuPathDB" id="AmoebaDB:EIN_251970"/>
<dbReference type="InterPro" id="IPR009000">
    <property type="entry name" value="Transl_B-barrel_sf"/>
</dbReference>
<sequence>MPQQKGKKSVKPTKKVTKKVVKQEEEDIDAEEMMRQMALQNEQKAAEEPKKEEEKPIAKQEEKPVEKVEESNPAKETEAKEVKKVTKKKVSPAEMARRKAMEKLKKDKEEEERLAKEEKEKELAEEAALKKFQEEEAKRLKLEEERKAEEKRLAKERKQKKEADDKQKRIMMYINANSKVEGLIRENDTIVKKETSIAKEMKEFDEKMKEGKKRQKKEKVTKEVVESVEEVAQPFEETKEEEQITDDMNWEEMLEMEENKEKEIQERQDQLKKLEAERAEEKKRKEEEEKKKKEEEALAKARPKYRSPICCVLGHVDTGKTKILDKMRRTDVQKGEAGGITQQIGSTFFPLDAIEKMTEKMKEKTKLDFKIPGLLIMDTPGHESFTNLRSRGTSLCDIAVLVVDLMHGLEPQTIESINLLKQKNTPFVVALNKIDRCYQWKATDNGPFRDSFEKQSSDTKQEFQNRLKATISDFAAQGINSCLYYENKNIKDYVSLVPTSAITGEGIPDLVTVLIAMTQRLMLEKLTPSDELQATIMEVKTTEGHGTTIDVILVNGMLRRGDRIVVCGMQGPIVTSIRALLVPVPMKDIRVKTQYNVQEVVCAAQGVKISAQDLDNAIAGSSIAVCNDDDFLEETKKEVQSEFEKFQLNVNEKEGVFVQASSLGSLEALLRFLKESKIPVAGIGLGPIFKKDVMKTLIMKEKNPDYAIIMAFDVPVDKDAREYANDEKILIFTANIIYHLFDQFTAHMQKLEEAKRIAAENAGIVVWPCVAEILPQFVFNDRNPIICGVKILRGTLKMGCPISLPSRNNLDIGRVIGIENNNKPVEVGKVGEEVCIKIEPFSQSSIYTYKKHFDSKDLLYSKISRESLDLLKTRYGKDLTQDDIQLLVELKKTFNIF</sequence>
<protein>
    <recommendedName>
        <fullName evidence="5">Eukaryotic translation initiation factor 5B</fullName>
        <ecNumber evidence="4">3.6.5.3</ecNumber>
    </recommendedName>
    <alternativeName>
        <fullName evidence="13">Translation initiation factor IF-2</fullName>
    </alternativeName>
</protein>
<dbReference type="PANTHER" id="PTHR43381">
    <property type="entry name" value="TRANSLATION INITIATION FACTOR IF-2-RELATED"/>
    <property type="match status" value="1"/>
</dbReference>
<feature type="region of interest" description="Disordered" evidence="14">
    <location>
        <begin position="278"/>
        <end position="300"/>
    </location>
</feature>
<dbReference type="GeneID" id="14893859"/>
<feature type="region of interest" description="Disordered" evidence="14">
    <location>
        <begin position="1"/>
        <end position="168"/>
    </location>
</feature>
<keyword evidence="7 16" id="KW-0396">Initiation factor</keyword>
<keyword evidence="11" id="KW-0648">Protein biosynthesis</keyword>
<feature type="compositionally biased region" description="Basic residues" evidence="14">
    <location>
        <begin position="1"/>
        <end position="20"/>
    </location>
</feature>
<evidence type="ECO:0000313" key="17">
    <source>
        <dbReference type="Proteomes" id="UP000014680"/>
    </source>
</evidence>
<keyword evidence="10" id="KW-0378">Hydrolase</keyword>
<feature type="domain" description="Tr-type G" evidence="15">
    <location>
        <begin position="305"/>
        <end position="522"/>
    </location>
</feature>
<dbReference type="OrthoDB" id="4928at2759"/>
<dbReference type="GO" id="GO:0003924">
    <property type="term" value="F:GTPase activity"/>
    <property type="evidence" value="ECO:0007669"/>
    <property type="project" value="InterPro"/>
</dbReference>
<dbReference type="InterPro" id="IPR029459">
    <property type="entry name" value="EFTU-type"/>
</dbReference>
<dbReference type="SUPFAM" id="SSF52540">
    <property type="entry name" value="P-loop containing nucleoside triphosphate hydrolases"/>
    <property type="match status" value="1"/>
</dbReference>
<dbReference type="InterPro" id="IPR000795">
    <property type="entry name" value="T_Tr_GTP-bd_dom"/>
</dbReference>
<dbReference type="CDD" id="cd16266">
    <property type="entry name" value="IF2_aeIF5B_IV"/>
    <property type="match status" value="1"/>
</dbReference>
<dbReference type="SUPFAM" id="SSF50447">
    <property type="entry name" value="Translation proteins"/>
    <property type="match status" value="1"/>
</dbReference>
<feature type="compositionally biased region" description="Basic and acidic residues" evidence="14">
    <location>
        <begin position="159"/>
        <end position="168"/>
    </location>
</feature>
<dbReference type="Gene3D" id="2.40.30.10">
    <property type="entry name" value="Translation factors"/>
    <property type="match status" value="2"/>
</dbReference>
<evidence type="ECO:0000256" key="8">
    <source>
        <dbReference type="ARBA" id="ARBA00022723"/>
    </source>
</evidence>
<dbReference type="GO" id="GO:0003743">
    <property type="term" value="F:translation initiation factor activity"/>
    <property type="evidence" value="ECO:0007669"/>
    <property type="project" value="UniProtKB-KW"/>
</dbReference>
<dbReference type="GO" id="GO:0046872">
    <property type="term" value="F:metal ion binding"/>
    <property type="evidence" value="ECO:0007669"/>
    <property type="project" value="UniProtKB-KW"/>
</dbReference>
<dbReference type="CDD" id="cd01887">
    <property type="entry name" value="IF2_eIF5B"/>
    <property type="match status" value="1"/>
</dbReference>
<proteinExistence type="inferred from homology"/>
<dbReference type="FunFam" id="3.40.50.300:FF:000112">
    <property type="entry name" value="Eukaryotic translation initiation factor 5B"/>
    <property type="match status" value="1"/>
</dbReference>
<dbReference type="Proteomes" id="UP000014680">
    <property type="component" value="Unassembled WGS sequence"/>
</dbReference>
<evidence type="ECO:0000259" key="15">
    <source>
        <dbReference type="PROSITE" id="PS51722"/>
    </source>
</evidence>
<evidence type="ECO:0000256" key="14">
    <source>
        <dbReference type="SAM" id="MobiDB-lite"/>
    </source>
</evidence>
<keyword evidence="6" id="KW-0963">Cytoplasm</keyword>
<dbReference type="Gene3D" id="3.40.50.300">
    <property type="entry name" value="P-loop containing nucleotide triphosphate hydrolases"/>
    <property type="match status" value="1"/>
</dbReference>
<dbReference type="NCBIfam" id="NF003078">
    <property type="entry name" value="PRK04004.1"/>
    <property type="match status" value="1"/>
</dbReference>
<evidence type="ECO:0000256" key="5">
    <source>
        <dbReference type="ARBA" id="ARBA00013824"/>
    </source>
</evidence>
<dbReference type="PRINTS" id="PR00315">
    <property type="entry name" value="ELONGATNFCT"/>
</dbReference>
<dbReference type="OMA" id="FRQSKPA"/>
<evidence type="ECO:0000256" key="11">
    <source>
        <dbReference type="ARBA" id="ARBA00022917"/>
    </source>
</evidence>
<dbReference type="KEGG" id="eiv:EIN_251970"/>
<comment type="similarity">
    <text evidence="3">Belongs to the small GTPase superfamily. Rho family.</text>
</comment>
<dbReference type="RefSeq" id="XP_004261774.1">
    <property type="nucleotide sequence ID" value="XM_004261726.1"/>
</dbReference>
<keyword evidence="9" id="KW-0547">Nucleotide-binding</keyword>
<dbReference type="InterPro" id="IPR023115">
    <property type="entry name" value="TIF_IF2_dom3"/>
</dbReference>
<reference evidence="16 17" key="1">
    <citation type="submission" date="2012-10" db="EMBL/GenBank/DDBJ databases">
        <authorList>
            <person name="Zafar N."/>
            <person name="Inman J."/>
            <person name="Hall N."/>
            <person name="Lorenzi H."/>
            <person name="Caler E."/>
        </authorList>
    </citation>
    <scope>NUCLEOTIDE SEQUENCE [LARGE SCALE GENOMIC DNA]</scope>
    <source>
        <strain evidence="16 17">IP1</strain>
    </source>
</reference>
<comment type="similarity">
    <text evidence="2">Belongs to the TRAFAC class translation factor GTPase superfamily. Classic translation factor GTPase family. IF-2 subfamily.</text>
</comment>
<dbReference type="FunFam" id="3.40.50.10050:FF:000002">
    <property type="entry name" value="Eukaryotic translation initiation factor 5B"/>
    <property type="match status" value="1"/>
</dbReference>
<gene>
    <name evidence="16" type="ORF">EIN_251970</name>
</gene>
<feature type="compositionally biased region" description="Basic and acidic residues" evidence="14">
    <location>
        <begin position="95"/>
        <end position="153"/>
    </location>
</feature>
<dbReference type="InterPro" id="IPR027417">
    <property type="entry name" value="P-loop_NTPase"/>
</dbReference>
<dbReference type="InterPro" id="IPR015760">
    <property type="entry name" value="TIF_IF2"/>
</dbReference>
<dbReference type="EC" id="3.6.5.3" evidence="4"/>
<dbReference type="InterPro" id="IPR005225">
    <property type="entry name" value="Small_GTP-bd"/>
</dbReference>
<dbReference type="CDD" id="cd03703">
    <property type="entry name" value="aeIF5B_II"/>
    <property type="match status" value="1"/>
</dbReference>
<evidence type="ECO:0000256" key="3">
    <source>
        <dbReference type="ARBA" id="ARBA00010142"/>
    </source>
</evidence>
<evidence type="ECO:0000256" key="12">
    <source>
        <dbReference type="ARBA" id="ARBA00023134"/>
    </source>
</evidence>
<feature type="compositionally biased region" description="Basic and acidic residues" evidence="14">
    <location>
        <begin position="278"/>
        <end position="299"/>
    </location>
</feature>
<dbReference type="Gene3D" id="3.40.50.10050">
    <property type="entry name" value="Translation initiation factor IF- 2, domain 3"/>
    <property type="match status" value="1"/>
</dbReference>
<keyword evidence="12" id="KW-0342">GTP-binding</keyword>
<dbReference type="PANTHER" id="PTHR43381:SF4">
    <property type="entry name" value="EUKARYOTIC TRANSLATION INITIATION FACTOR 5B"/>
    <property type="match status" value="1"/>
</dbReference>
<dbReference type="SUPFAM" id="SSF52156">
    <property type="entry name" value="Initiation factor IF2/eIF5b, domain 3"/>
    <property type="match status" value="1"/>
</dbReference>
<dbReference type="GO" id="GO:0005525">
    <property type="term" value="F:GTP binding"/>
    <property type="evidence" value="ECO:0007669"/>
    <property type="project" value="UniProtKB-KW"/>
</dbReference>
<evidence type="ECO:0000313" key="16">
    <source>
        <dbReference type="EMBL" id="ELP95003.1"/>
    </source>
</evidence>
<name>A0A0A1UEU7_ENTIV</name>
<dbReference type="Pfam" id="PF14578">
    <property type="entry name" value="GTP_EFTU_D4"/>
    <property type="match status" value="1"/>
</dbReference>
<dbReference type="FunFam" id="2.40.30.10:FF:000013">
    <property type="entry name" value="eukaryotic translation initiation factor 5B"/>
    <property type="match status" value="1"/>
</dbReference>
<dbReference type="InterPro" id="IPR036925">
    <property type="entry name" value="TIF_IF2_dom3_sf"/>
</dbReference>
<evidence type="ECO:0000256" key="1">
    <source>
        <dbReference type="ARBA" id="ARBA00004496"/>
    </source>
</evidence>
<feature type="compositionally biased region" description="Basic and acidic residues" evidence="14">
    <location>
        <begin position="44"/>
        <end position="84"/>
    </location>
</feature>
<dbReference type="EMBL" id="KB206169">
    <property type="protein sequence ID" value="ELP95003.1"/>
    <property type="molecule type" value="Genomic_DNA"/>
</dbReference>
<organism evidence="16 17">
    <name type="scientific">Entamoeba invadens IP1</name>
    <dbReference type="NCBI Taxonomy" id="370355"/>
    <lineage>
        <taxon>Eukaryota</taxon>
        <taxon>Amoebozoa</taxon>
        <taxon>Evosea</taxon>
        <taxon>Archamoebae</taxon>
        <taxon>Mastigamoebida</taxon>
        <taxon>Entamoebidae</taxon>
        <taxon>Entamoeba</taxon>
    </lineage>
</organism>
<evidence type="ECO:0000256" key="2">
    <source>
        <dbReference type="ARBA" id="ARBA00007733"/>
    </source>
</evidence>
<evidence type="ECO:0000256" key="9">
    <source>
        <dbReference type="ARBA" id="ARBA00022741"/>
    </source>
</evidence>
<evidence type="ECO:0000256" key="6">
    <source>
        <dbReference type="ARBA" id="ARBA00022490"/>
    </source>
</evidence>
<dbReference type="PROSITE" id="PS51722">
    <property type="entry name" value="G_TR_2"/>
    <property type="match status" value="1"/>
</dbReference>
<evidence type="ECO:0000256" key="4">
    <source>
        <dbReference type="ARBA" id="ARBA00011986"/>
    </source>
</evidence>
<evidence type="ECO:0000256" key="13">
    <source>
        <dbReference type="ARBA" id="ARBA00032478"/>
    </source>
</evidence>
<keyword evidence="8" id="KW-0479">Metal-binding</keyword>
<evidence type="ECO:0000256" key="7">
    <source>
        <dbReference type="ARBA" id="ARBA00022540"/>
    </source>
</evidence>
<accession>A0A0A1UEU7</accession>
<comment type="subcellular location">
    <subcellularLocation>
        <location evidence="1">Cytoplasm</location>
    </subcellularLocation>
</comment>
<dbReference type="AlphaFoldDB" id="A0A0A1UEU7"/>
<dbReference type="NCBIfam" id="TIGR00231">
    <property type="entry name" value="small_GTP"/>
    <property type="match status" value="1"/>
</dbReference>
<dbReference type="GO" id="GO:0005739">
    <property type="term" value="C:mitochondrion"/>
    <property type="evidence" value="ECO:0007669"/>
    <property type="project" value="TreeGrafter"/>
</dbReference>